<keyword evidence="4 9" id="KW-0808">Transferase</keyword>
<dbReference type="EMBL" id="CP102586">
    <property type="protein sequence ID" value="UVC53102.1"/>
    <property type="molecule type" value="Genomic_DNA"/>
</dbReference>
<name>A0A976XJ34_THEOR</name>
<evidence type="ECO:0000313" key="10">
    <source>
        <dbReference type="Proteomes" id="UP000244803"/>
    </source>
</evidence>
<keyword evidence="9" id="KW-0934">Plastid</keyword>
<evidence type="ECO:0000259" key="8">
    <source>
        <dbReference type="Pfam" id="PF04998"/>
    </source>
</evidence>
<dbReference type="Pfam" id="PF04998">
    <property type="entry name" value="RNA_pol_Rpb1_5"/>
    <property type="match status" value="1"/>
</dbReference>
<proteinExistence type="predicted"/>
<sequence>MRINKNYKFLSLFNLSYIEKYLQEIVSLSFEYSSDFIFSYNIKDFKQIPINLFCLSRNNKNEYFNKFIGLLNIYLEKDSFFNYICFYLNFKFKIKFLQFIQLICFRGSSSIKNLSCSLISNLQYGLTFKDFILASFKTRESILDSSVNIYSSGYLTKKLIEGLRDVSIKEIKCNTKYICKSCYNNEILSLPFLCFSNKSVCSFCLNFFNTYNMLTGYNKGVISGQALGEPSTQMLLRTFHLGGSIDNIITSSYINSTHNNEYNYYNKLFNTKNKINYVNNCFKHINYFKIYNNNLVKFDTYNCFIDIFNTINVKFINLFKNLKSLWNFVTFYTPVFNSNVKINIKKHTKCLKYYKY</sequence>
<keyword evidence="9" id="KW-0933">Apicoplast</keyword>
<dbReference type="OrthoDB" id="498011at2759"/>
<organism evidence="9 10">
    <name type="scientific">Theileria orientalis</name>
    <dbReference type="NCBI Taxonomy" id="68886"/>
    <lineage>
        <taxon>Eukaryota</taxon>
        <taxon>Sar</taxon>
        <taxon>Alveolata</taxon>
        <taxon>Apicomplexa</taxon>
        <taxon>Aconoidasida</taxon>
        <taxon>Piroplasmida</taxon>
        <taxon>Theileriidae</taxon>
        <taxon>Theileria</taxon>
    </lineage>
</organism>
<dbReference type="Proteomes" id="UP000244803">
    <property type="component" value="Apicoplast Pltd"/>
</dbReference>
<reference evidence="9" key="1">
    <citation type="submission" date="2022-07" db="EMBL/GenBank/DDBJ databases">
        <title>Chromosomal assemblies of T. orientalis with long-read sequencing.</title>
        <authorList>
            <person name="Yam J."/>
            <person name="Bogema D.R."/>
            <person name="Micallef M.L."/>
            <person name="Djordjevic S."/>
            <person name="Jenkins C."/>
        </authorList>
    </citation>
    <scope>NUCLEOTIDE SEQUENCE</scope>
    <source>
        <strain evidence="9">Fish Creek</strain>
    </source>
</reference>
<dbReference type="GO" id="GO:0003677">
    <property type="term" value="F:DNA binding"/>
    <property type="evidence" value="ECO:0007669"/>
    <property type="project" value="InterPro"/>
</dbReference>
<evidence type="ECO:0000256" key="5">
    <source>
        <dbReference type="ARBA" id="ARBA00022695"/>
    </source>
</evidence>
<evidence type="ECO:0000256" key="4">
    <source>
        <dbReference type="ARBA" id="ARBA00022679"/>
    </source>
</evidence>
<keyword evidence="3" id="KW-0240">DNA-directed RNA polymerase</keyword>
<dbReference type="InterPro" id="IPR007081">
    <property type="entry name" value="RNA_pol_Rpb1_5"/>
</dbReference>
<comment type="catalytic activity">
    <reaction evidence="7">
        <text>RNA(n) + a ribonucleoside 5'-triphosphate = RNA(n+1) + diphosphate</text>
        <dbReference type="Rhea" id="RHEA:21248"/>
        <dbReference type="Rhea" id="RHEA-COMP:14527"/>
        <dbReference type="Rhea" id="RHEA-COMP:17342"/>
        <dbReference type="ChEBI" id="CHEBI:33019"/>
        <dbReference type="ChEBI" id="CHEBI:61557"/>
        <dbReference type="ChEBI" id="CHEBI:140395"/>
        <dbReference type="EC" id="2.7.7.6"/>
    </reaction>
</comment>
<evidence type="ECO:0000256" key="2">
    <source>
        <dbReference type="ARBA" id="ARBA00012418"/>
    </source>
</evidence>
<dbReference type="GO" id="GO:0003899">
    <property type="term" value="F:DNA-directed RNA polymerase activity"/>
    <property type="evidence" value="ECO:0007669"/>
    <property type="project" value="UniProtKB-EC"/>
</dbReference>
<protein>
    <recommendedName>
        <fullName evidence="2">DNA-directed RNA polymerase</fullName>
        <ecNumber evidence="2">2.7.7.6</ecNumber>
    </recommendedName>
</protein>
<evidence type="ECO:0000256" key="3">
    <source>
        <dbReference type="ARBA" id="ARBA00022478"/>
    </source>
</evidence>
<dbReference type="GO" id="GO:0006351">
    <property type="term" value="P:DNA-templated transcription"/>
    <property type="evidence" value="ECO:0007669"/>
    <property type="project" value="InterPro"/>
</dbReference>
<evidence type="ECO:0000313" key="9">
    <source>
        <dbReference type="EMBL" id="UVC53102.1"/>
    </source>
</evidence>
<dbReference type="Gene3D" id="6.10.250.2940">
    <property type="match status" value="1"/>
</dbReference>
<dbReference type="SUPFAM" id="SSF64484">
    <property type="entry name" value="beta and beta-prime subunits of DNA dependent RNA-polymerase"/>
    <property type="match status" value="1"/>
</dbReference>
<evidence type="ECO:0000256" key="6">
    <source>
        <dbReference type="ARBA" id="ARBA00023163"/>
    </source>
</evidence>
<dbReference type="InterPro" id="IPR045867">
    <property type="entry name" value="DNA-dir_RpoC_beta_prime"/>
</dbReference>
<dbReference type="EC" id="2.7.7.6" evidence="2"/>
<dbReference type="AlphaFoldDB" id="A0A976XJ34"/>
<dbReference type="PANTHER" id="PTHR19376:SF54">
    <property type="entry name" value="DNA-DIRECTED RNA POLYMERASE SUBUNIT BETA"/>
    <property type="match status" value="1"/>
</dbReference>
<geneLocation type="apicoplast" evidence="9"/>
<comment type="function">
    <text evidence="1">DNA-dependent RNA polymerase catalyzes the transcription of DNA into RNA using the four ribonucleoside triphosphates as substrates.</text>
</comment>
<keyword evidence="6" id="KW-0804">Transcription</keyword>
<accession>A0A976XJ34</accession>
<feature type="domain" description="RNA polymerase Rpb1" evidence="8">
    <location>
        <begin position="125"/>
        <end position="335"/>
    </location>
</feature>
<keyword evidence="5 9" id="KW-0548">Nucleotidyltransferase</keyword>
<dbReference type="PANTHER" id="PTHR19376">
    <property type="entry name" value="DNA-DIRECTED RNA POLYMERASE"/>
    <property type="match status" value="1"/>
</dbReference>
<dbReference type="GO" id="GO:0000428">
    <property type="term" value="C:DNA-directed RNA polymerase complex"/>
    <property type="evidence" value="ECO:0007669"/>
    <property type="project" value="UniProtKB-KW"/>
</dbReference>
<gene>
    <name evidence="9" type="ORF">MACJ_004184</name>
</gene>
<evidence type="ECO:0000256" key="7">
    <source>
        <dbReference type="ARBA" id="ARBA00048552"/>
    </source>
</evidence>
<evidence type="ECO:0000256" key="1">
    <source>
        <dbReference type="ARBA" id="ARBA00004026"/>
    </source>
</evidence>